<proteinExistence type="predicted"/>
<organism evidence="2 3">
    <name type="scientific">Methanosuratincola subterraneus</name>
    <dbReference type="NCBI Taxonomy" id="2593994"/>
    <lineage>
        <taxon>Archaea</taxon>
        <taxon>Thermoproteota</taxon>
        <taxon>Methanosuratincolia</taxon>
        <taxon>Candidatus Methanomethylicales</taxon>
        <taxon>Candidatus Methanomethylicaceae</taxon>
        <taxon>Candidatus Methanosuratincola (ex Vanwonterghem et al. 2016)</taxon>
    </lineage>
</organism>
<keyword evidence="1" id="KW-1133">Transmembrane helix</keyword>
<name>A0A3S3VCU6_METS7</name>
<evidence type="ECO:0000256" key="1">
    <source>
        <dbReference type="SAM" id="Phobius"/>
    </source>
</evidence>
<feature type="transmembrane region" description="Helical" evidence="1">
    <location>
        <begin position="21"/>
        <end position="43"/>
    </location>
</feature>
<keyword evidence="1" id="KW-0472">Membrane</keyword>
<keyword evidence="1" id="KW-0812">Transmembrane</keyword>
<protein>
    <submittedName>
        <fullName evidence="2">Uncharacterized protein</fullName>
    </submittedName>
</protein>
<dbReference type="EMBL" id="RXGA01000002">
    <property type="protein sequence ID" value="RWX73781.1"/>
    <property type="molecule type" value="Genomic_DNA"/>
</dbReference>
<comment type="caution">
    <text evidence="2">The sequence shown here is derived from an EMBL/GenBank/DDBJ whole genome shotgun (WGS) entry which is preliminary data.</text>
</comment>
<gene>
    <name evidence="2" type="ORF">Metus_0560</name>
</gene>
<sequence>MIEMLGLVSQYSNLSPIGIDWWIILGGWVPGFLGLALAFVIWARSRRDADE</sequence>
<accession>A0A3S3VCU6</accession>
<evidence type="ECO:0000313" key="3">
    <source>
        <dbReference type="Proteomes" id="UP000288215"/>
    </source>
</evidence>
<dbReference type="AlphaFoldDB" id="A0A3S3VCU6"/>
<dbReference type="Proteomes" id="UP000288215">
    <property type="component" value="Unassembled WGS sequence"/>
</dbReference>
<evidence type="ECO:0000313" key="2">
    <source>
        <dbReference type="EMBL" id="RWX73781.1"/>
    </source>
</evidence>
<reference evidence="2 3" key="1">
    <citation type="submission" date="2018-12" db="EMBL/GenBank/DDBJ databases">
        <title>The complete genome of the methanogenic archaea of the candidate phylum Verstraetearchaeota, obtained from the metagenome of underground thermal water.</title>
        <authorList>
            <person name="Kadnikov V.V."/>
            <person name="Mardanov A.V."/>
            <person name="Beletsky A.V."/>
            <person name="Karnachuk O.V."/>
            <person name="Ravin N.V."/>
        </authorList>
    </citation>
    <scope>NUCLEOTIDE SEQUENCE [LARGE SCALE GENOMIC DNA]</scope>
    <source>
        <strain evidence="2">Ch88</strain>
    </source>
</reference>